<comment type="similarity">
    <text evidence="2">Belongs to the binding-protein-dependent transport system permease family. HisMQ subfamily.</text>
</comment>
<feature type="transmembrane region" description="Helical" evidence="9">
    <location>
        <begin position="170"/>
        <end position="192"/>
    </location>
</feature>
<protein>
    <submittedName>
        <fullName evidence="11">Amino acid ABC transporter permease</fullName>
    </submittedName>
</protein>
<comment type="subcellular location">
    <subcellularLocation>
        <location evidence="1">Cell inner membrane</location>
        <topology evidence="1">Multi-pass membrane protein</topology>
    </subcellularLocation>
    <subcellularLocation>
        <location evidence="9">Cell membrane</location>
        <topology evidence="9">Multi-pass membrane protein</topology>
    </subcellularLocation>
</comment>
<evidence type="ECO:0000256" key="4">
    <source>
        <dbReference type="ARBA" id="ARBA00022475"/>
    </source>
</evidence>
<dbReference type="GO" id="GO:0043190">
    <property type="term" value="C:ATP-binding cassette (ABC) transporter complex"/>
    <property type="evidence" value="ECO:0007669"/>
    <property type="project" value="InterPro"/>
</dbReference>
<evidence type="ECO:0000256" key="3">
    <source>
        <dbReference type="ARBA" id="ARBA00022448"/>
    </source>
</evidence>
<evidence type="ECO:0000256" key="6">
    <source>
        <dbReference type="ARBA" id="ARBA00022970"/>
    </source>
</evidence>
<evidence type="ECO:0000259" key="10">
    <source>
        <dbReference type="PROSITE" id="PS50928"/>
    </source>
</evidence>
<dbReference type="Gene3D" id="1.10.3720.10">
    <property type="entry name" value="MetI-like"/>
    <property type="match status" value="1"/>
</dbReference>
<dbReference type="Pfam" id="PF00528">
    <property type="entry name" value="BPD_transp_1"/>
    <property type="match status" value="1"/>
</dbReference>
<keyword evidence="3 9" id="KW-0813">Transport</keyword>
<feature type="transmembrane region" description="Helical" evidence="9">
    <location>
        <begin position="62"/>
        <end position="85"/>
    </location>
</feature>
<evidence type="ECO:0000256" key="1">
    <source>
        <dbReference type="ARBA" id="ARBA00004429"/>
    </source>
</evidence>
<feature type="transmembrane region" description="Helical" evidence="9">
    <location>
        <begin position="91"/>
        <end position="111"/>
    </location>
</feature>
<dbReference type="InterPro" id="IPR000515">
    <property type="entry name" value="MetI-like"/>
</dbReference>
<dbReference type="GO" id="GO:0006865">
    <property type="term" value="P:amino acid transport"/>
    <property type="evidence" value="ECO:0007669"/>
    <property type="project" value="UniProtKB-KW"/>
</dbReference>
<gene>
    <name evidence="11" type="ORF">H7965_24470</name>
</gene>
<dbReference type="SUPFAM" id="SSF161098">
    <property type="entry name" value="MetI-like"/>
    <property type="match status" value="1"/>
</dbReference>
<feature type="transmembrane region" description="Helical" evidence="9">
    <location>
        <begin position="198"/>
        <end position="218"/>
    </location>
</feature>
<keyword evidence="7 9" id="KW-1133">Transmembrane helix</keyword>
<feature type="transmembrane region" description="Helical" evidence="9">
    <location>
        <begin position="28"/>
        <end position="50"/>
    </location>
</feature>
<keyword evidence="12" id="KW-1185">Reference proteome</keyword>
<dbReference type="PANTHER" id="PTHR30614">
    <property type="entry name" value="MEMBRANE COMPONENT OF AMINO ACID ABC TRANSPORTER"/>
    <property type="match status" value="1"/>
</dbReference>
<feature type="domain" description="ABC transmembrane type-1" evidence="10">
    <location>
        <begin position="28"/>
        <end position="215"/>
    </location>
</feature>
<dbReference type="Proteomes" id="UP000600101">
    <property type="component" value="Unassembled WGS sequence"/>
</dbReference>
<comment type="caution">
    <text evidence="11">The sequence shown here is derived from an EMBL/GenBank/DDBJ whole genome shotgun (WGS) entry which is preliminary data.</text>
</comment>
<evidence type="ECO:0000256" key="8">
    <source>
        <dbReference type="ARBA" id="ARBA00023136"/>
    </source>
</evidence>
<dbReference type="RefSeq" id="WP_186773187.1">
    <property type="nucleotide sequence ID" value="NZ_JACOMF010000055.1"/>
</dbReference>
<reference evidence="11" key="1">
    <citation type="submission" date="2020-08" db="EMBL/GenBank/DDBJ databases">
        <authorList>
            <person name="Hu Y."/>
            <person name="Nguyen S.V."/>
            <person name="Li F."/>
            <person name="Fanning S."/>
        </authorList>
    </citation>
    <scope>NUCLEOTIDE SEQUENCE</scope>
    <source>
        <strain evidence="11">SYSU D8009</strain>
    </source>
</reference>
<sequence length="226" mass="24396">MTGLDRFLDSFFNLRVAVEYLPKIIDGFWLTILLAFCIILSGLAAGLALAVLRSLGIRPVNWLIIFVVDLFRALPPLVIIVLLYFGLPAAGLSISGFASAWLSLALVLMAFSEEIFWAGITAVPRGQWEAARSTGLTFAATLGHVVLPQAVRMVVPPLTNRTIAITKGTALASVVAVPEILGAAQAGVSFSFNPTPLTLGALAYVVLFFPVVILGRWIETRFAWKR</sequence>
<evidence type="ECO:0000313" key="12">
    <source>
        <dbReference type="Proteomes" id="UP000600101"/>
    </source>
</evidence>
<dbReference type="PROSITE" id="PS50928">
    <property type="entry name" value="ABC_TM1"/>
    <property type="match status" value="1"/>
</dbReference>
<dbReference type="InterPro" id="IPR010065">
    <property type="entry name" value="AA_ABC_transptr_permease_3TM"/>
</dbReference>
<dbReference type="NCBIfam" id="TIGR01726">
    <property type="entry name" value="HEQRo_perm_3TM"/>
    <property type="match status" value="1"/>
</dbReference>
<evidence type="ECO:0000256" key="2">
    <source>
        <dbReference type="ARBA" id="ARBA00010072"/>
    </source>
</evidence>
<accession>A0A9X0R333</accession>
<dbReference type="GO" id="GO:0022857">
    <property type="term" value="F:transmembrane transporter activity"/>
    <property type="evidence" value="ECO:0007669"/>
    <property type="project" value="InterPro"/>
</dbReference>
<dbReference type="PANTHER" id="PTHR30614:SF0">
    <property type="entry name" value="L-CYSTINE TRANSPORT SYSTEM PERMEASE PROTEIN TCYL"/>
    <property type="match status" value="1"/>
</dbReference>
<dbReference type="InterPro" id="IPR035906">
    <property type="entry name" value="MetI-like_sf"/>
</dbReference>
<evidence type="ECO:0000313" key="11">
    <source>
        <dbReference type="EMBL" id="MBC4018435.1"/>
    </source>
</evidence>
<evidence type="ECO:0000256" key="7">
    <source>
        <dbReference type="ARBA" id="ARBA00022989"/>
    </source>
</evidence>
<name>A0A9X0R333_9PROT</name>
<evidence type="ECO:0000256" key="5">
    <source>
        <dbReference type="ARBA" id="ARBA00022692"/>
    </source>
</evidence>
<keyword evidence="8 9" id="KW-0472">Membrane</keyword>
<dbReference type="EMBL" id="JACOMF010000055">
    <property type="protein sequence ID" value="MBC4018435.1"/>
    <property type="molecule type" value="Genomic_DNA"/>
</dbReference>
<organism evidence="11 12">
    <name type="scientific">Siccirubricoccus deserti</name>
    <dbReference type="NCBI Taxonomy" id="2013562"/>
    <lineage>
        <taxon>Bacteria</taxon>
        <taxon>Pseudomonadati</taxon>
        <taxon>Pseudomonadota</taxon>
        <taxon>Alphaproteobacteria</taxon>
        <taxon>Acetobacterales</taxon>
        <taxon>Roseomonadaceae</taxon>
        <taxon>Siccirubricoccus</taxon>
    </lineage>
</organism>
<proteinExistence type="inferred from homology"/>
<dbReference type="InterPro" id="IPR043429">
    <property type="entry name" value="ArtM/GltK/GlnP/TcyL/YhdX-like"/>
</dbReference>
<keyword evidence="5 9" id="KW-0812">Transmembrane</keyword>
<evidence type="ECO:0000256" key="9">
    <source>
        <dbReference type="RuleBase" id="RU363032"/>
    </source>
</evidence>
<dbReference type="AlphaFoldDB" id="A0A9X0R333"/>
<dbReference type="CDD" id="cd06261">
    <property type="entry name" value="TM_PBP2"/>
    <property type="match status" value="1"/>
</dbReference>
<keyword evidence="4" id="KW-1003">Cell membrane</keyword>
<keyword evidence="6" id="KW-0029">Amino-acid transport</keyword>